<gene>
    <name evidence="1" type="ORF">LCGC14_2031730</name>
</gene>
<sequence>ILIGRTSWLLFSGGQERLEQLYALTGEAAEKLGK</sequence>
<comment type="caution">
    <text evidence="1">The sequence shown here is derived from an EMBL/GenBank/DDBJ whole genome shotgun (WGS) entry which is preliminary data.</text>
</comment>
<protein>
    <submittedName>
        <fullName evidence="1">Uncharacterized protein</fullName>
    </submittedName>
</protein>
<reference evidence="1" key="1">
    <citation type="journal article" date="2015" name="Nature">
        <title>Complex archaea that bridge the gap between prokaryotes and eukaryotes.</title>
        <authorList>
            <person name="Spang A."/>
            <person name="Saw J.H."/>
            <person name="Jorgensen S.L."/>
            <person name="Zaremba-Niedzwiedzka K."/>
            <person name="Martijn J."/>
            <person name="Lind A.E."/>
            <person name="van Eijk R."/>
            <person name="Schleper C."/>
            <person name="Guy L."/>
            <person name="Ettema T.J."/>
        </authorList>
    </citation>
    <scope>NUCLEOTIDE SEQUENCE</scope>
</reference>
<accession>A0A0F9FH54</accession>
<organism evidence="1">
    <name type="scientific">marine sediment metagenome</name>
    <dbReference type="NCBI Taxonomy" id="412755"/>
    <lineage>
        <taxon>unclassified sequences</taxon>
        <taxon>metagenomes</taxon>
        <taxon>ecological metagenomes</taxon>
    </lineage>
</organism>
<evidence type="ECO:0000313" key="1">
    <source>
        <dbReference type="EMBL" id="KKL77751.1"/>
    </source>
</evidence>
<dbReference type="EMBL" id="LAZR01023659">
    <property type="protein sequence ID" value="KKL77751.1"/>
    <property type="molecule type" value="Genomic_DNA"/>
</dbReference>
<name>A0A0F9FH54_9ZZZZ</name>
<feature type="non-terminal residue" evidence="1">
    <location>
        <position position="1"/>
    </location>
</feature>
<dbReference type="AlphaFoldDB" id="A0A0F9FH54"/>
<proteinExistence type="predicted"/>